<dbReference type="PANTHER" id="PTHR43685:SF2">
    <property type="entry name" value="GLYCOSYLTRANSFERASE 2-LIKE DOMAIN-CONTAINING PROTEIN"/>
    <property type="match status" value="1"/>
</dbReference>
<dbReference type="RefSeq" id="WP_065182606.1">
    <property type="nucleotide sequence ID" value="NZ_LYVI01000009.1"/>
</dbReference>
<dbReference type="AlphaFoldDB" id="A0AAP7GQI9"/>
<protein>
    <submittedName>
        <fullName evidence="2">Family 2 glycosyl transferase</fullName>
    </submittedName>
</protein>
<name>A0AAP7GQI9_STEMA</name>
<keyword evidence="2" id="KW-0808">Transferase</keyword>
<dbReference type="SUPFAM" id="SSF53448">
    <property type="entry name" value="Nucleotide-diphospho-sugar transferases"/>
    <property type="match status" value="1"/>
</dbReference>
<dbReference type="InterPro" id="IPR050834">
    <property type="entry name" value="Glycosyltransf_2"/>
</dbReference>
<evidence type="ECO:0000313" key="2">
    <source>
        <dbReference type="EMBL" id="OBU60484.1"/>
    </source>
</evidence>
<evidence type="ECO:0000313" key="3">
    <source>
        <dbReference type="Proteomes" id="UP000092125"/>
    </source>
</evidence>
<dbReference type="GO" id="GO:0016740">
    <property type="term" value="F:transferase activity"/>
    <property type="evidence" value="ECO:0007669"/>
    <property type="project" value="UniProtKB-KW"/>
</dbReference>
<dbReference type="PANTHER" id="PTHR43685">
    <property type="entry name" value="GLYCOSYLTRANSFERASE"/>
    <property type="match status" value="1"/>
</dbReference>
<accession>A0AAP7GQI9</accession>
<evidence type="ECO:0000259" key="1">
    <source>
        <dbReference type="Pfam" id="PF00535"/>
    </source>
</evidence>
<sequence length="330" mass="35765">MSSVAPTVSVALCTWQGERHVAAQLRSIAAQSVLPTQVVAVDDASVDGTWAVLLHEAEALRAAGIEVVLRQQEQNVGYVRNFETALSACSGDIVFLCDQDDVWHADKVATFLQAFAVRPTVQLLHSDARLVDAQGRPLPATLFQALSISRRDLDREHRGEGFELLMGRNLVTGAVTALRRGLITQALPVAKGWIHDEWLALVAAASGGLDSIEAITTDYRQHGDNQVGARQRGLLERAVGSGSARRTYLAAALARLRSLQEQARLGRPALDAAQLATLDQRLRHAEARACAPTRLPSRMLHIARELGSGRYHRFSNGLRSAASDLVQGIQ</sequence>
<comment type="caution">
    <text evidence="2">The sequence shown here is derived from an EMBL/GenBank/DDBJ whole genome shotgun (WGS) entry which is preliminary data.</text>
</comment>
<organism evidence="2 3">
    <name type="scientific">Stenotrophomonas maltophilia</name>
    <name type="common">Pseudomonas maltophilia</name>
    <name type="synonym">Xanthomonas maltophilia</name>
    <dbReference type="NCBI Taxonomy" id="40324"/>
    <lineage>
        <taxon>Bacteria</taxon>
        <taxon>Pseudomonadati</taxon>
        <taxon>Pseudomonadota</taxon>
        <taxon>Gammaproteobacteria</taxon>
        <taxon>Lysobacterales</taxon>
        <taxon>Lysobacteraceae</taxon>
        <taxon>Stenotrophomonas</taxon>
        <taxon>Stenotrophomonas maltophilia group</taxon>
    </lineage>
</organism>
<feature type="domain" description="Glycosyltransferase 2-like" evidence="1">
    <location>
        <begin position="9"/>
        <end position="117"/>
    </location>
</feature>
<dbReference type="InterPro" id="IPR029044">
    <property type="entry name" value="Nucleotide-diphossugar_trans"/>
</dbReference>
<dbReference type="EMBL" id="LYVI01000009">
    <property type="protein sequence ID" value="OBU60484.1"/>
    <property type="molecule type" value="Genomic_DNA"/>
</dbReference>
<proteinExistence type="predicted"/>
<dbReference type="InterPro" id="IPR001173">
    <property type="entry name" value="Glyco_trans_2-like"/>
</dbReference>
<dbReference type="Proteomes" id="UP000092125">
    <property type="component" value="Unassembled WGS sequence"/>
</dbReference>
<dbReference type="Gene3D" id="3.90.550.10">
    <property type="entry name" value="Spore Coat Polysaccharide Biosynthesis Protein SpsA, Chain A"/>
    <property type="match status" value="1"/>
</dbReference>
<reference evidence="2 3" key="1">
    <citation type="submission" date="2016-05" db="EMBL/GenBank/DDBJ databases">
        <title>Draft Genome Sequences of Stenotrophomonas maltophilia Strains Sm32COP, Sm41DVV, Sm46PAILV, SmF3, SmF22, SmSOFb1 and SmCVFa1, Isolated from Different Manures, in France.</title>
        <authorList>
            <person name="Nazaret S."/>
            <person name="Bodilis J."/>
        </authorList>
    </citation>
    <scope>NUCLEOTIDE SEQUENCE [LARGE SCALE GENOMIC DNA]</scope>
    <source>
        <strain evidence="2 3">Sm41DVV</strain>
    </source>
</reference>
<dbReference type="Pfam" id="PF00535">
    <property type="entry name" value="Glycos_transf_2"/>
    <property type="match status" value="1"/>
</dbReference>
<gene>
    <name evidence="2" type="ORF">A9K56_14260</name>
</gene>